<gene>
    <name evidence="2" type="ORF">MNBD_GAMMA09-301</name>
</gene>
<dbReference type="PANTHER" id="PTHR21666">
    <property type="entry name" value="PEPTIDASE-RELATED"/>
    <property type="match status" value="1"/>
</dbReference>
<dbReference type="GO" id="GO:0004222">
    <property type="term" value="F:metalloendopeptidase activity"/>
    <property type="evidence" value="ECO:0007669"/>
    <property type="project" value="TreeGrafter"/>
</dbReference>
<dbReference type="EMBL" id="UOFI01000020">
    <property type="protein sequence ID" value="VAW62209.1"/>
    <property type="molecule type" value="Genomic_DNA"/>
</dbReference>
<accession>A0A3B0XK85</accession>
<feature type="domain" description="M23ase beta-sheet core" evidence="1">
    <location>
        <begin position="57"/>
        <end position="144"/>
    </location>
</feature>
<protein>
    <recommendedName>
        <fullName evidence="1">M23ase beta-sheet core domain-containing protein</fullName>
    </recommendedName>
</protein>
<evidence type="ECO:0000259" key="1">
    <source>
        <dbReference type="Pfam" id="PF01551"/>
    </source>
</evidence>
<dbReference type="Gene3D" id="2.70.70.10">
    <property type="entry name" value="Glucose Permease (Domain IIA)"/>
    <property type="match status" value="1"/>
</dbReference>
<dbReference type="PANTHER" id="PTHR21666:SF268">
    <property type="entry name" value="PEPTIDASE M23 DOMAIN-CONTAINING PROTEIN"/>
    <property type="match status" value="1"/>
</dbReference>
<dbReference type="InterPro" id="IPR050570">
    <property type="entry name" value="Cell_wall_metabolism_enzyme"/>
</dbReference>
<dbReference type="CDD" id="cd12797">
    <property type="entry name" value="M23_peptidase"/>
    <property type="match status" value="1"/>
</dbReference>
<dbReference type="AlphaFoldDB" id="A0A3B0XK85"/>
<dbReference type="Pfam" id="PF01551">
    <property type="entry name" value="Peptidase_M23"/>
    <property type="match status" value="1"/>
</dbReference>
<dbReference type="InterPro" id="IPR011055">
    <property type="entry name" value="Dup_hybrid_motif"/>
</dbReference>
<dbReference type="InterPro" id="IPR016047">
    <property type="entry name" value="M23ase_b-sheet_dom"/>
</dbReference>
<name>A0A3B0XK85_9ZZZZ</name>
<organism evidence="2">
    <name type="scientific">hydrothermal vent metagenome</name>
    <dbReference type="NCBI Taxonomy" id="652676"/>
    <lineage>
        <taxon>unclassified sequences</taxon>
        <taxon>metagenomes</taxon>
        <taxon>ecological metagenomes</taxon>
    </lineage>
</organism>
<evidence type="ECO:0000313" key="2">
    <source>
        <dbReference type="EMBL" id="VAW62209.1"/>
    </source>
</evidence>
<sequence>MIRFKPSPIKLLLIISLLIAVAGLLLPATSLVPVKAAGSKDWNPNTFWYEPWGASGVHKGVDIFSKKNTDVISPGYGLVLYTGELKLGGKVVISLNSKWRLHYFAHLNRINTSPGALIRAGETIGTVGNSGNAAGKQPHLHYSIITLLPYFWLIDGSTQGWKKMFFLNPLEYF</sequence>
<proteinExistence type="predicted"/>
<dbReference type="SUPFAM" id="SSF51261">
    <property type="entry name" value="Duplicated hybrid motif"/>
    <property type="match status" value="1"/>
</dbReference>
<reference evidence="2" key="1">
    <citation type="submission" date="2018-06" db="EMBL/GenBank/DDBJ databases">
        <authorList>
            <person name="Zhirakovskaya E."/>
        </authorList>
    </citation>
    <scope>NUCLEOTIDE SEQUENCE</scope>
</reference>